<dbReference type="InterPro" id="IPR025110">
    <property type="entry name" value="AMP-bd_C"/>
</dbReference>
<feature type="domain" description="AMP-dependent synthetase/ligase" evidence="2">
    <location>
        <begin position="92"/>
        <end position="296"/>
    </location>
</feature>
<keyword evidence="5" id="KW-1185">Reference proteome</keyword>
<dbReference type="Proteomes" id="UP000054845">
    <property type="component" value="Unassembled WGS sequence"/>
</dbReference>
<protein>
    <submittedName>
        <fullName evidence="4">Acyl-CoA synthetase</fullName>
    </submittedName>
</protein>
<dbReference type="STRING" id="401625.A0A0P1BLL2"/>
<dbReference type="InterPro" id="IPR000873">
    <property type="entry name" value="AMP-dep_synth/lig_dom"/>
</dbReference>
<organism evidence="4 5">
    <name type="scientific">Ceraceosorus bombacis</name>
    <dbReference type="NCBI Taxonomy" id="401625"/>
    <lineage>
        <taxon>Eukaryota</taxon>
        <taxon>Fungi</taxon>
        <taxon>Dikarya</taxon>
        <taxon>Basidiomycota</taxon>
        <taxon>Ustilaginomycotina</taxon>
        <taxon>Exobasidiomycetes</taxon>
        <taxon>Ceraceosorales</taxon>
        <taxon>Ceraceosoraceae</taxon>
        <taxon>Ceraceosorus</taxon>
    </lineage>
</organism>
<dbReference type="AlphaFoldDB" id="A0A0P1BLL2"/>
<evidence type="ECO:0000313" key="5">
    <source>
        <dbReference type="Proteomes" id="UP000054845"/>
    </source>
</evidence>
<dbReference type="InterPro" id="IPR042099">
    <property type="entry name" value="ANL_N_sf"/>
</dbReference>
<feature type="domain" description="AMP-dependent synthetase/ligase" evidence="2">
    <location>
        <begin position="326"/>
        <end position="420"/>
    </location>
</feature>
<evidence type="ECO:0000313" key="4">
    <source>
        <dbReference type="EMBL" id="CEH16876.1"/>
    </source>
</evidence>
<dbReference type="Gene3D" id="3.40.50.12780">
    <property type="entry name" value="N-terminal domain of ligase-like"/>
    <property type="match status" value="2"/>
</dbReference>
<dbReference type="OrthoDB" id="10253115at2759"/>
<evidence type="ECO:0000256" key="1">
    <source>
        <dbReference type="SAM" id="MobiDB-lite"/>
    </source>
</evidence>
<dbReference type="InterPro" id="IPR050237">
    <property type="entry name" value="ATP-dep_AMP-bd_enzyme"/>
</dbReference>
<evidence type="ECO:0000259" key="3">
    <source>
        <dbReference type="Pfam" id="PF13193"/>
    </source>
</evidence>
<feature type="region of interest" description="Disordered" evidence="1">
    <location>
        <begin position="1"/>
        <end position="28"/>
    </location>
</feature>
<dbReference type="Pfam" id="PF00501">
    <property type="entry name" value="AMP-binding"/>
    <property type="match status" value="2"/>
</dbReference>
<feature type="compositionally biased region" description="Low complexity" evidence="1">
    <location>
        <begin position="13"/>
        <end position="28"/>
    </location>
</feature>
<feature type="domain" description="AMP-binding enzyme C-terminal" evidence="3">
    <location>
        <begin position="474"/>
        <end position="552"/>
    </location>
</feature>
<evidence type="ECO:0000259" key="2">
    <source>
        <dbReference type="Pfam" id="PF00501"/>
    </source>
</evidence>
<dbReference type="InterPro" id="IPR020845">
    <property type="entry name" value="AMP-binding_CS"/>
</dbReference>
<sequence length="583" mass="64402">MSSSDPKRNVGGASEQQESPAAEAEWQSARQAFGSAEALPFASLRPVKEIDEILTKLPGSPFEIEEKVIKGVLTKTWKNLPASVAQFWAGCAQLYGNREYLVYEDVRVTYKEAWQQSLVIAHWLRSQFAVRKGDKVGLLMRNIPEFVIAYFAIQLLGGVAVVLNAFSDSDTLDFCVKDVQCRVLLLDPERLHRIQAIFPRLSDGLGHAGSVEGIAVCPRDGRMVLPKERRAWMDGKLGPLVFDWQELQHRWSPTLQLRPPPVVVQPEDPSTILFTSGTTSRPKGVISTQRQNLSSMPLSSYGTARAFLRRHRALPLPAPDTQQRCVLEVMGHGGASTPRETVREVSGKLKSLLVGQGYGLTEVNGVACGIYADDYVHRPDSIGLPPPTVELCIVDPTSLVRLTKPDEEGELWIKSPGVASYFNRPEANAESFMPDGWFRTGDLAKQDQAGFYYITGRAKEMIIRGGENISTVHVENAAFSHAEVKDCSAFPLPCKIYGERVGLVVVLHKKEALRTIKAKDIIDHASQTLPKFATPEYVHLTTTPLPRNPNGKVIRKQVTKTGVEQALKDGWSSAQSSARDSKL</sequence>
<dbReference type="PROSITE" id="PS00455">
    <property type="entry name" value="AMP_BINDING"/>
    <property type="match status" value="1"/>
</dbReference>
<dbReference type="PANTHER" id="PTHR43767">
    <property type="entry name" value="LONG-CHAIN-FATTY-ACID--COA LIGASE"/>
    <property type="match status" value="1"/>
</dbReference>
<accession>A0A0P1BLL2</accession>
<proteinExistence type="predicted"/>
<dbReference type="Gene3D" id="3.30.300.30">
    <property type="match status" value="1"/>
</dbReference>
<reference evidence="4 5" key="1">
    <citation type="submission" date="2014-09" db="EMBL/GenBank/DDBJ databases">
        <authorList>
            <person name="Magalhaes I.L.F."/>
            <person name="Oliveira U."/>
            <person name="Santos F.R."/>
            <person name="Vidigal T.H.D.A."/>
            <person name="Brescovit A.D."/>
            <person name="Santos A.J."/>
        </authorList>
    </citation>
    <scope>NUCLEOTIDE SEQUENCE [LARGE SCALE GENOMIC DNA]</scope>
</reference>
<dbReference type="GO" id="GO:0016878">
    <property type="term" value="F:acid-thiol ligase activity"/>
    <property type="evidence" value="ECO:0007669"/>
    <property type="project" value="UniProtKB-ARBA"/>
</dbReference>
<dbReference type="PANTHER" id="PTHR43767:SF1">
    <property type="entry name" value="NONRIBOSOMAL PEPTIDE SYNTHASE PES1 (EUROFUNG)-RELATED"/>
    <property type="match status" value="1"/>
</dbReference>
<dbReference type="InterPro" id="IPR045851">
    <property type="entry name" value="AMP-bd_C_sf"/>
</dbReference>
<dbReference type="EMBL" id="CCYA01000253">
    <property type="protein sequence ID" value="CEH16876.1"/>
    <property type="molecule type" value="Genomic_DNA"/>
</dbReference>
<name>A0A0P1BLL2_9BASI</name>
<dbReference type="Pfam" id="PF13193">
    <property type="entry name" value="AMP-binding_C"/>
    <property type="match status" value="1"/>
</dbReference>
<dbReference type="SUPFAM" id="SSF56801">
    <property type="entry name" value="Acetyl-CoA synthetase-like"/>
    <property type="match status" value="1"/>
</dbReference>